<keyword evidence="8" id="KW-0175">Coiled coil</keyword>
<evidence type="ECO:0000256" key="7">
    <source>
        <dbReference type="PROSITE-ProRule" id="PRU00169"/>
    </source>
</evidence>
<dbReference type="Gene3D" id="6.10.340.10">
    <property type="match status" value="1"/>
</dbReference>
<dbReference type="InterPro" id="IPR011006">
    <property type="entry name" value="CheY-like_superfamily"/>
</dbReference>
<dbReference type="Pfam" id="PF01590">
    <property type="entry name" value="GAF"/>
    <property type="match status" value="1"/>
</dbReference>
<evidence type="ECO:0000256" key="1">
    <source>
        <dbReference type="ARBA" id="ARBA00000085"/>
    </source>
</evidence>
<dbReference type="SMART" id="SM00065">
    <property type="entry name" value="GAF"/>
    <property type="match status" value="1"/>
</dbReference>
<evidence type="ECO:0000313" key="14">
    <source>
        <dbReference type="Proteomes" id="UP000235897"/>
    </source>
</evidence>
<dbReference type="InterPro" id="IPR003594">
    <property type="entry name" value="HATPase_dom"/>
</dbReference>
<feature type="domain" description="Response regulatory" evidence="11">
    <location>
        <begin position="938"/>
        <end position="1050"/>
    </location>
</feature>
<dbReference type="CDD" id="cd18774">
    <property type="entry name" value="PDC2_HK_sensor"/>
    <property type="match status" value="1"/>
</dbReference>
<dbReference type="Pfam" id="PF02518">
    <property type="entry name" value="HATPase_c"/>
    <property type="match status" value="1"/>
</dbReference>
<feature type="coiled-coil region" evidence="8">
    <location>
        <begin position="368"/>
        <end position="402"/>
    </location>
</feature>
<reference evidence="13 14" key="1">
    <citation type="submission" date="2018-01" db="EMBL/GenBank/DDBJ databases">
        <title>Denitrification phenotypes of diverse strains of Pseudomonas stutzeri.</title>
        <authorList>
            <person name="Milligan D.A."/>
            <person name="Bergaust L."/>
            <person name="Bakken L.R."/>
            <person name="Frostegard A."/>
        </authorList>
    </citation>
    <scope>NUCLEOTIDE SEQUENCE [LARGE SCALE GENOMIC DNA]</scope>
    <source>
        <strain evidence="13 14">28a3</strain>
    </source>
</reference>
<evidence type="ECO:0000313" key="13">
    <source>
        <dbReference type="EMBL" id="PNG08030.1"/>
    </source>
</evidence>
<dbReference type="SUPFAM" id="SSF55785">
    <property type="entry name" value="PYP-like sensor domain (PAS domain)"/>
    <property type="match status" value="1"/>
</dbReference>
<dbReference type="CDD" id="cd00082">
    <property type="entry name" value="HisKA"/>
    <property type="match status" value="1"/>
</dbReference>
<evidence type="ECO:0000259" key="10">
    <source>
        <dbReference type="PROSITE" id="PS50109"/>
    </source>
</evidence>
<dbReference type="InterPro" id="IPR005467">
    <property type="entry name" value="His_kinase_dom"/>
</dbReference>
<dbReference type="InterPro" id="IPR003018">
    <property type="entry name" value="GAF"/>
</dbReference>
<dbReference type="SUPFAM" id="SSF55781">
    <property type="entry name" value="GAF domain-like"/>
    <property type="match status" value="1"/>
</dbReference>
<evidence type="ECO:0000256" key="4">
    <source>
        <dbReference type="ARBA" id="ARBA00022553"/>
    </source>
</evidence>
<comment type="caution">
    <text evidence="13">The sequence shown here is derived from an EMBL/GenBank/DDBJ whole genome shotgun (WGS) entry which is preliminary data.</text>
</comment>
<dbReference type="Gene3D" id="1.10.287.130">
    <property type="match status" value="1"/>
</dbReference>
<dbReference type="PROSITE" id="PS50110">
    <property type="entry name" value="RESPONSE_REGULATORY"/>
    <property type="match status" value="1"/>
</dbReference>
<dbReference type="FunFam" id="3.30.565.10:FF:000006">
    <property type="entry name" value="Sensor histidine kinase WalK"/>
    <property type="match status" value="1"/>
</dbReference>
<dbReference type="InterPro" id="IPR003660">
    <property type="entry name" value="HAMP_dom"/>
</dbReference>
<dbReference type="AlphaFoldDB" id="A0A2N8SZW4"/>
<feature type="domain" description="Histidine kinase" evidence="10">
    <location>
        <begin position="700"/>
        <end position="918"/>
    </location>
</feature>
<dbReference type="InterPro" id="IPR029016">
    <property type="entry name" value="GAF-like_dom_sf"/>
</dbReference>
<dbReference type="PRINTS" id="PR00344">
    <property type="entry name" value="BCTRLSENSOR"/>
</dbReference>
<organism evidence="13 14">
    <name type="scientific">Stutzerimonas stutzeri</name>
    <name type="common">Pseudomonas stutzeri</name>
    <dbReference type="NCBI Taxonomy" id="316"/>
    <lineage>
        <taxon>Bacteria</taxon>
        <taxon>Pseudomonadati</taxon>
        <taxon>Pseudomonadota</taxon>
        <taxon>Gammaproteobacteria</taxon>
        <taxon>Pseudomonadales</taxon>
        <taxon>Pseudomonadaceae</taxon>
        <taxon>Stutzerimonas</taxon>
    </lineage>
</organism>
<dbReference type="Gene3D" id="3.30.450.20">
    <property type="entry name" value="PAS domain"/>
    <property type="match status" value="1"/>
</dbReference>
<feature type="transmembrane region" description="Helical" evidence="9">
    <location>
        <begin position="298"/>
        <end position="319"/>
    </location>
</feature>
<gene>
    <name evidence="13" type="ORF">CXL00_02995</name>
</gene>
<dbReference type="InterPro" id="IPR001789">
    <property type="entry name" value="Sig_transdc_resp-reg_receiver"/>
</dbReference>
<dbReference type="CDD" id="cd17580">
    <property type="entry name" value="REC_2_DhkD-like"/>
    <property type="match status" value="1"/>
</dbReference>
<dbReference type="SUPFAM" id="SSF47384">
    <property type="entry name" value="Homodimeric domain of signal transducing histidine kinase"/>
    <property type="match status" value="1"/>
</dbReference>
<dbReference type="PANTHER" id="PTHR43547:SF2">
    <property type="entry name" value="HYBRID SIGNAL TRANSDUCTION HISTIDINE KINASE C"/>
    <property type="match status" value="1"/>
</dbReference>
<dbReference type="PROSITE" id="PS50885">
    <property type="entry name" value="HAMP"/>
    <property type="match status" value="1"/>
</dbReference>
<dbReference type="Pfam" id="PF00512">
    <property type="entry name" value="HisKA"/>
    <property type="match status" value="1"/>
</dbReference>
<comment type="subcellular location">
    <subcellularLocation>
        <location evidence="2">Membrane</location>
    </subcellularLocation>
</comment>
<keyword evidence="4 7" id="KW-0597">Phosphoprotein</keyword>
<dbReference type="Pfam" id="PF00072">
    <property type="entry name" value="Response_reg"/>
    <property type="match status" value="1"/>
</dbReference>
<feature type="transmembrane region" description="Helical" evidence="9">
    <location>
        <begin position="31"/>
        <end position="54"/>
    </location>
</feature>
<dbReference type="SMART" id="SM00448">
    <property type="entry name" value="REC"/>
    <property type="match status" value="1"/>
</dbReference>
<comment type="catalytic activity">
    <reaction evidence="1">
        <text>ATP + protein L-histidine = ADP + protein N-phospho-L-histidine.</text>
        <dbReference type="EC" id="2.7.13.3"/>
    </reaction>
</comment>
<dbReference type="EC" id="2.7.13.3" evidence="3"/>
<evidence type="ECO:0000256" key="8">
    <source>
        <dbReference type="SAM" id="Coils"/>
    </source>
</evidence>
<keyword evidence="9" id="KW-0472">Membrane</keyword>
<dbReference type="SMART" id="SM00304">
    <property type="entry name" value="HAMP"/>
    <property type="match status" value="1"/>
</dbReference>
<proteinExistence type="predicted"/>
<dbReference type="InterPro" id="IPR036097">
    <property type="entry name" value="HisK_dim/P_sf"/>
</dbReference>
<evidence type="ECO:0000256" key="3">
    <source>
        <dbReference type="ARBA" id="ARBA00012438"/>
    </source>
</evidence>
<feature type="modified residue" description="4-aspartylphosphate" evidence="7">
    <location>
        <position position="987"/>
    </location>
</feature>
<dbReference type="Gene3D" id="3.40.50.2300">
    <property type="match status" value="1"/>
</dbReference>
<evidence type="ECO:0000256" key="9">
    <source>
        <dbReference type="SAM" id="Phobius"/>
    </source>
</evidence>
<dbReference type="GO" id="GO:0000155">
    <property type="term" value="F:phosphorelay sensor kinase activity"/>
    <property type="evidence" value="ECO:0007669"/>
    <property type="project" value="InterPro"/>
</dbReference>
<dbReference type="SMART" id="SM00387">
    <property type="entry name" value="HATPase_c"/>
    <property type="match status" value="1"/>
</dbReference>
<feature type="domain" description="HAMP" evidence="12">
    <location>
        <begin position="321"/>
        <end position="373"/>
    </location>
</feature>
<dbReference type="InterPro" id="IPR036890">
    <property type="entry name" value="HATPase_C_sf"/>
</dbReference>
<dbReference type="Gene3D" id="3.30.565.10">
    <property type="entry name" value="Histidine kinase-like ATPase, C-terminal domain"/>
    <property type="match status" value="1"/>
</dbReference>
<dbReference type="EMBL" id="POUW01000001">
    <property type="protein sequence ID" value="PNG08030.1"/>
    <property type="molecule type" value="Genomic_DNA"/>
</dbReference>
<protein>
    <recommendedName>
        <fullName evidence="3">histidine kinase</fullName>
        <ecNumber evidence="3">2.7.13.3</ecNumber>
    </recommendedName>
</protein>
<dbReference type="PROSITE" id="PS50109">
    <property type="entry name" value="HIS_KIN"/>
    <property type="match status" value="1"/>
</dbReference>
<dbReference type="InterPro" id="IPR035965">
    <property type="entry name" value="PAS-like_dom_sf"/>
</dbReference>
<evidence type="ECO:0000256" key="5">
    <source>
        <dbReference type="ARBA" id="ARBA00022679"/>
    </source>
</evidence>
<dbReference type="InterPro" id="IPR004358">
    <property type="entry name" value="Sig_transdc_His_kin-like_C"/>
</dbReference>
<dbReference type="CDD" id="cd00075">
    <property type="entry name" value="HATPase"/>
    <property type="match status" value="1"/>
</dbReference>
<evidence type="ECO:0000259" key="11">
    <source>
        <dbReference type="PROSITE" id="PS50110"/>
    </source>
</evidence>
<keyword evidence="6 13" id="KW-0418">Kinase</keyword>
<evidence type="ECO:0000256" key="2">
    <source>
        <dbReference type="ARBA" id="ARBA00004370"/>
    </source>
</evidence>
<sequence>MLPSRGTRGNAILSHASGAKPARSVQLRSRLLTIALAGILPLALVAGLGLVSIISDQKHLAKQRSLEATRLAATAIELELVRSLNVLQALSQSPLLEEGSIDSFAEMVRRVLPTVPGWRSFLIIAPTGEVLQRVSLQQAAVAGGIAEPDSFAELLRTKEPQVGNMGQGPRGTWGIPLRVPVRVGEEVRYVLTAVLDPRAISDVIGNRRLPEGWVTTVLDANGLRIARSQRHLETLGQPASPTLVELLKKDKAEEGTGMSTTVEGVSAFTAFVRLYPSRWVVATGVPTDVVQAGAVRAFTLYGGGLLLSLLFAVAAALFATRRINGPMRQLRRAAQAIGRGQSVHEAPESEIEELREVGRALVAAAQARRESEAERDSMLSRLELAQQDLTEQVSDLQALQALGNQLLQLPTLDAQLQTIVEVLCELHGAEHGLLTLSEGEDALRVHASKGFSPASLEQVGALPIEQRVDVAAVRQGQRVTVADIEATPCFAGLVPIARAEGFRSLHATPVRHSDGGVLGVLTVHLREFRLPTDREIRLADLAAGLAAVFIDRARAQTKAGMFEQRLQVALDSSTVPFSIVSVIHDASGQVTDFRLSFINATGAAALRGTVAGLTGRRLTDVLGPDANAQALETLIAVATHQQPHDIELRSTAFGGERWVRLVATPFDRSIAVWFADVTDAKHQEQAILEADRRKDEFLATLAHELRNPLAPIRLAAGLFGSPGATEAQKLRSQQIIERQVRHMALLLDDLFDISRITLGKLVLRKESLNLGAVIEAAVETARAKIESKQHELIVELPAQPVMLEADPLRLEQILVNLLNNAAKFTEPGGRIRISATLANDTAVVSVSDNGQGIARQHLKLIFERFAQVPTTRAQVNTGLGIGLALAKGLANLHGGDIRVSSAGLGQGAEFRLSLPALPALASAWQPPEALEVRRDTRRVLIADDNRDIAEIMAEVLRLEGHEVFLAYDGTEAFERYQQLKPQVVLLDIGMPGLRGDEVARRIRAEDAQVRLVAITGWGQPSDKENAMAAGFDIHLTKPVDISRLVDVVGG</sequence>
<dbReference type="InterPro" id="IPR003661">
    <property type="entry name" value="HisK_dim/P_dom"/>
</dbReference>
<evidence type="ECO:0000259" key="12">
    <source>
        <dbReference type="PROSITE" id="PS50885"/>
    </source>
</evidence>
<dbReference type="GO" id="GO:0005886">
    <property type="term" value="C:plasma membrane"/>
    <property type="evidence" value="ECO:0007669"/>
    <property type="project" value="UniProtKB-ARBA"/>
</dbReference>
<keyword evidence="9" id="KW-0812">Transmembrane</keyword>
<accession>A0A2N8SZW4</accession>
<dbReference type="SMART" id="SM00388">
    <property type="entry name" value="HisKA"/>
    <property type="match status" value="1"/>
</dbReference>
<dbReference type="SUPFAM" id="SSF55874">
    <property type="entry name" value="ATPase domain of HSP90 chaperone/DNA topoisomerase II/histidine kinase"/>
    <property type="match status" value="1"/>
</dbReference>
<keyword evidence="9" id="KW-1133">Transmembrane helix</keyword>
<dbReference type="SUPFAM" id="SSF52172">
    <property type="entry name" value="CheY-like"/>
    <property type="match status" value="1"/>
</dbReference>
<evidence type="ECO:0000256" key="6">
    <source>
        <dbReference type="ARBA" id="ARBA00022777"/>
    </source>
</evidence>
<keyword evidence="5" id="KW-0808">Transferase</keyword>
<dbReference type="Gene3D" id="3.30.450.40">
    <property type="match status" value="1"/>
</dbReference>
<dbReference type="OrthoDB" id="8552871at2"/>
<dbReference type="Proteomes" id="UP000235897">
    <property type="component" value="Unassembled WGS sequence"/>
</dbReference>
<dbReference type="PANTHER" id="PTHR43547">
    <property type="entry name" value="TWO-COMPONENT HISTIDINE KINASE"/>
    <property type="match status" value="1"/>
</dbReference>
<name>A0A2N8SZW4_STUST</name>